<reference evidence="1" key="1">
    <citation type="journal article" date="2022" name="Int. J. Mol. Sci.">
        <title>Draft Genome of Tanacetum Coccineum: Genomic Comparison of Closely Related Tanacetum-Family Plants.</title>
        <authorList>
            <person name="Yamashiro T."/>
            <person name="Shiraishi A."/>
            <person name="Nakayama K."/>
            <person name="Satake H."/>
        </authorList>
    </citation>
    <scope>NUCLEOTIDE SEQUENCE</scope>
</reference>
<keyword evidence="2" id="KW-1185">Reference proteome</keyword>
<organism evidence="1 2">
    <name type="scientific">Tanacetum coccineum</name>
    <dbReference type="NCBI Taxonomy" id="301880"/>
    <lineage>
        <taxon>Eukaryota</taxon>
        <taxon>Viridiplantae</taxon>
        <taxon>Streptophyta</taxon>
        <taxon>Embryophyta</taxon>
        <taxon>Tracheophyta</taxon>
        <taxon>Spermatophyta</taxon>
        <taxon>Magnoliopsida</taxon>
        <taxon>eudicotyledons</taxon>
        <taxon>Gunneridae</taxon>
        <taxon>Pentapetalae</taxon>
        <taxon>asterids</taxon>
        <taxon>campanulids</taxon>
        <taxon>Asterales</taxon>
        <taxon>Asteraceae</taxon>
        <taxon>Asteroideae</taxon>
        <taxon>Anthemideae</taxon>
        <taxon>Anthemidinae</taxon>
        <taxon>Tanacetum</taxon>
    </lineage>
</organism>
<gene>
    <name evidence="1" type="ORF">Tco_0861408</name>
</gene>
<dbReference type="EMBL" id="BQNB010013306">
    <property type="protein sequence ID" value="GJT14366.1"/>
    <property type="molecule type" value="Genomic_DNA"/>
</dbReference>
<comment type="caution">
    <text evidence="1">The sequence shown here is derived from an EMBL/GenBank/DDBJ whole genome shotgun (WGS) entry which is preliminary data.</text>
</comment>
<reference evidence="1" key="2">
    <citation type="submission" date="2022-01" db="EMBL/GenBank/DDBJ databases">
        <authorList>
            <person name="Yamashiro T."/>
            <person name="Shiraishi A."/>
            <person name="Satake H."/>
            <person name="Nakayama K."/>
        </authorList>
    </citation>
    <scope>NUCLEOTIDE SEQUENCE</scope>
</reference>
<accession>A0ABQ5BI55</accession>
<proteinExistence type="predicted"/>
<evidence type="ECO:0000313" key="1">
    <source>
        <dbReference type="EMBL" id="GJT14366.1"/>
    </source>
</evidence>
<protein>
    <submittedName>
        <fullName evidence="1">Uncharacterized protein</fullName>
    </submittedName>
</protein>
<sequence>MLNQQQYYKEGIEVRIPERWSKEVHRYHFEALNGIHHWKEDRINFFKAGMSAVTEGNVYSDLRIKSVVHVDVKKKWGYGFLTSIVVRRSYDKEYEFSYADLPRLNVNDVEDMYLLKVQDQLHHLPLELVKDFNNALLMFIRRTVIKNKVEDIQLKVESYQRTLNLTKPTMFFEGIDPKIPFTMTATHKGVVYLNQYNLKSLMKLSEVKKFCYGTLVKILIDMLSKNKLGSGNKRLKGRDWTDYDVKSSKEMLKKIDEILRHREQLRRLEEYIRGRPKTVNPRTFVRPL</sequence>
<evidence type="ECO:0000313" key="2">
    <source>
        <dbReference type="Proteomes" id="UP001151760"/>
    </source>
</evidence>
<dbReference type="Proteomes" id="UP001151760">
    <property type="component" value="Unassembled WGS sequence"/>
</dbReference>
<name>A0ABQ5BI55_9ASTR</name>